<dbReference type="RefSeq" id="WP_077399963.1">
    <property type="nucleotide sequence ID" value="NZ_CP019650.1"/>
</dbReference>
<evidence type="ECO:0000313" key="2">
    <source>
        <dbReference type="Proteomes" id="UP000188219"/>
    </source>
</evidence>
<reference evidence="1" key="1">
    <citation type="submission" date="2017-02" db="EMBL/GenBank/DDBJ databases">
        <title>Genome of Microbulbifer agarilyticus GP101.</title>
        <authorList>
            <person name="Jung J."/>
            <person name="Bae S.S."/>
            <person name="Baek K."/>
        </authorList>
    </citation>
    <scope>NUCLEOTIDE SEQUENCE [LARGE SCALE GENOMIC DNA]</scope>
    <source>
        <strain evidence="1">GP101</strain>
    </source>
</reference>
<dbReference type="AlphaFoldDB" id="A0A1Q2M2R4"/>
<name>A0A1Q2M2R4_9GAMM</name>
<dbReference type="KEGG" id="maga:Mag101_01815"/>
<dbReference type="EMBL" id="CP019650">
    <property type="protein sequence ID" value="AQQ66522.1"/>
    <property type="molecule type" value="Genomic_DNA"/>
</dbReference>
<evidence type="ECO:0000313" key="1">
    <source>
        <dbReference type="EMBL" id="AQQ66522.1"/>
    </source>
</evidence>
<dbReference type="OrthoDB" id="6888544at2"/>
<organism evidence="1 2">
    <name type="scientific">Microbulbifer agarilyticus</name>
    <dbReference type="NCBI Taxonomy" id="260552"/>
    <lineage>
        <taxon>Bacteria</taxon>
        <taxon>Pseudomonadati</taxon>
        <taxon>Pseudomonadota</taxon>
        <taxon>Gammaproteobacteria</taxon>
        <taxon>Cellvibrionales</taxon>
        <taxon>Microbulbiferaceae</taxon>
        <taxon>Microbulbifer</taxon>
    </lineage>
</organism>
<proteinExistence type="predicted"/>
<gene>
    <name evidence="1" type="ORF">Mag101_01815</name>
</gene>
<protein>
    <submittedName>
        <fullName evidence="1">Uncharacterized protein</fullName>
    </submittedName>
</protein>
<dbReference type="Proteomes" id="UP000188219">
    <property type="component" value="Chromosome"/>
</dbReference>
<sequence>MQQEIQQERFTEKFAEEVARRLRQLFANSKLGMQIPVVERHRLEGFMQAGIYLGINSKTELAQLMEEIHIEVFGKTIAEHKAEAPNAWVFEEIDYRQFDTPAYERNQ</sequence>
<accession>A0A1Q2M2R4</accession>
<keyword evidence="2" id="KW-1185">Reference proteome</keyword>
<dbReference type="STRING" id="260552.Mag101_01815"/>